<dbReference type="AlphaFoldDB" id="A0A411HG55"/>
<dbReference type="OrthoDB" id="2082707at2"/>
<feature type="transmembrane region" description="Helical" evidence="3">
    <location>
        <begin position="228"/>
        <end position="249"/>
    </location>
</feature>
<keyword evidence="3" id="KW-0812">Transmembrane</keyword>
<reference evidence="4 5" key="1">
    <citation type="submission" date="2019-01" db="EMBL/GenBank/DDBJ databases">
        <title>Pseudolysobacter antarctica gen. nov., sp. nov., isolated from Fildes Peninsula, Antarctica.</title>
        <authorList>
            <person name="Wei Z."/>
            <person name="Peng F."/>
        </authorList>
    </citation>
    <scope>NUCLEOTIDE SEQUENCE [LARGE SCALE GENOMIC DNA]</scope>
    <source>
        <strain evidence="4 5">AQ6-296</strain>
    </source>
</reference>
<organism evidence="4 5">
    <name type="scientific">Pseudolysobacter antarcticus</name>
    <dbReference type="NCBI Taxonomy" id="2511995"/>
    <lineage>
        <taxon>Bacteria</taxon>
        <taxon>Pseudomonadati</taxon>
        <taxon>Pseudomonadota</taxon>
        <taxon>Gammaproteobacteria</taxon>
        <taxon>Lysobacterales</taxon>
        <taxon>Rhodanobacteraceae</taxon>
        <taxon>Pseudolysobacter</taxon>
    </lineage>
</organism>
<dbReference type="RefSeq" id="WP_129831701.1">
    <property type="nucleotide sequence ID" value="NZ_CP035704.1"/>
</dbReference>
<accession>A0A411HG55</accession>
<dbReference type="Pfam" id="PF11999">
    <property type="entry name" value="Ice_binding"/>
    <property type="match status" value="1"/>
</dbReference>
<evidence type="ECO:0000256" key="1">
    <source>
        <dbReference type="ARBA" id="ARBA00005445"/>
    </source>
</evidence>
<keyword evidence="2" id="KW-0732">Signal</keyword>
<evidence type="ECO:0000313" key="5">
    <source>
        <dbReference type="Proteomes" id="UP000291562"/>
    </source>
</evidence>
<dbReference type="EMBL" id="CP035704">
    <property type="protein sequence ID" value="QBB69444.1"/>
    <property type="molecule type" value="Genomic_DNA"/>
</dbReference>
<sequence>MLLCSSLPAWAQLSSFAVLGGSTVTNTATPTVINGNLGVSPGSAVTGFPPGIVTGGTIHAADTIAGSAQTDLTTTYNNLASAPCNTDLTGQDLGGKTLIPGVYCFSTSAQLTGTLTLDGQSNPNAVFVFKIGSTLTTASAASVVLINSASPCGVFWQVGSSATLGTGTALQGSIVALSSATLNTGANVSGRVLARNGAVTLDNSHVTVCAGGPVSGPIFSSVPTVLPILSPAFLLLLALVLVSAGVLMMRKNV</sequence>
<gene>
    <name evidence="4" type="ORF">ELE36_03110</name>
</gene>
<keyword evidence="3" id="KW-0472">Membrane</keyword>
<dbReference type="InterPro" id="IPR021884">
    <property type="entry name" value="Ice-bd_prot"/>
</dbReference>
<evidence type="ECO:0000256" key="3">
    <source>
        <dbReference type="SAM" id="Phobius"/>
    </source>
</evidence>
<comment type="similarity">
    <text evidence="1">Belongs to the ice-binding protein family.</text>
</comment>
<name>A0A411HG55_9GAMM</name>
<proteinExistence type="inferred from homology"/>
<protein>
    <submittedName>
        <fullName evidence="4">DUF3494 domain-containing protein</fullName>
    </submittedName>
</protein>
<evidence type="ECO:0000256" key="2">
    <source>
        <dbReference type="ARBA" id="ARBA00022729"/>
    </source>
</evidence>
<evidence type="ECO:0000313" key="4">
    <source>
        <dbReference type="EMBL" id="QBB69444.1"/>
    </source>
</evidence>
<dbReference type="Proteomes" id="UP000291562">
    <property type="component" value="Chromosome"/>
</dbReference>
<keyword evidence="3" id="KW-1133">Transmembrane helix</keyword>
<dbReference type="KEGG" id="xbc:ELE36_03110"/>
<keyword evidence="5" id="KW-1185">Reference proteome</keyword>